<accession>A0A2J8AJ80</accession>
<dbReference type="Pfam" id="PF02747">
    <property type="entry name" value="PCNA_C"/>
    <property type="match status" value="1"/>
</dbReference>
<dbReference type="OrthoDB" id="534348at2759"/>
<sequence>MSSKNYCVEIRTVQSVSFKILIEALKELLTDTCIEMDSDGIRIVAMDTSHVVLVHLKLEADKFEFYHCPNKIVIGVNMLNMHKLIKTINNNDSLTLFIEEDNKNHLGVKIENGTARTQFKLNLLDLDNTKITIDPLQFTTTISMPSCEFQKICRDMNNLAEYMEIKNIQNTLIFSCNGDFCCQETILSDNDNGLHRISNTGDLSDIVQGLFSIKHLVLFTKCTNLCNTCEIFLKNDYPLIIRYSVASLGEIKLCLAPQNNTAKDA</sequence>
<dbReference type="InterPro" id="IPR000730">
    <property type="entry name" value="Pr_cel_nuc_antig"/>
</dbReference>
<feature type="domain" description="Proliferating cell nuclear antigen PCNA C-terminal" evidence="6">
    <location>
        <begin position="133"/>
        <end position="257"/>
    </location>
</feature>
<dbReference type="InterPro" id="IPR022648">
    <property type="entry name" value="Pr_cel_nuc_antig_N"/>
</dbReference>
<name>A0A2J8AJ80_9CHLO</name>
<dbReference type="PRINTS" id="PR00339">
    <property type="entry name" value="PCNACYCLIN"/>
</dbReference>
<evidence type="ECO:0000256" key="1">
    <source>
        <dbReference type="ARBA" id="ARBA00010462"/>
    </source>
</evidence>
<dbReference type="InterPro" id="IPR022649">
    <property type="entry name" value="Pr_cel_nuc_antig_C"/>
</dbReference>
<dbReference type="GO" id="GO:0030337">
    <property type="term" value="F:DNA polymerase processivity factor activity"/>
    <property type="evidence" value="ECO:0007669"/>
    <property type="project" value="InterPro"/>
</dbReference>
<evidence type="ECO:0000259" key="5">
    <source>
        <dbReference type="Pfam" id="PF00705"/>
    </source>
</evidence>
<dbReference type="GO" id="GO:0043626">
    <property type="term" value="C:PCNA complex"/>
    <property type="evidence" value="ECO:0007669"/>
    <property type="project" value="TreeGrafter"/>
</dbReference>
<comment type="function">
    <text evidence="3">This protein is an auxiliary protein of DNA polymerase delta and is involved in the control of eukaryotic DNA replication by increasing the polymerase's processivity during elongation of the leading strand.</text>
</comment>
<dbReference type="CDD" id="cd00577">
    <property type="entry name" value="PCNA"/>
    <property type="match status" value="1"/>
</dbReference>
<protein>
    <recommendedName>
        <fullName evidence="3">DNA sliding clamp PCNA</fullName>
    </recommendedName>
</protein>
<dbReference type="HAMAP" id="MF_00317">
    <property type="entry name" value="DNApol_clamp_arch"/>
    <property type="match status" value="1"/>
</dbReference>
<evidence type="ECO:0000313" key="7">
    <source>
        <dbReference type="EMBL" id="PNH12570.1"/>
    </source>
</evidence>
<dbReference type="EMBL" id="PGGS01000007">
    <property type="protein sequence ID" value="PNH12570.1"/>
    <property type="molecule type" value="Genomic_DNA"/>
</dbReference>
<dbReference type="GO" id="GO:0019985">
    <property type="term" value="P:translesion synthesis"/>
    <property type="evidence" value="ECO:0007669"/>
    <property type="project" value="TreeGrafter"/>
</dbReference>
<evidence type="ECO:0000256" key="2">
    <source>
        <dbReference type="ARBA" id="ARBA00023125"/>
    </source>
</evidence>
<feature type="domain" description="Proliferating cell nuclear antigen PCNA N-terminal" evidence="5">
    <location>
        <begin position="8"/>
        <end position="127"/>
    </location>
</feature>
<dbReference type="Pfam" id="PF00705">
    <property type="entry name" value="PCNA_N"/>
    <property type="match status" value="1"/>
</dbReference>
<keyword evidence="3" id="KW-0539">Nucleus</keyword>
<dbReference type="GO" id="GO:0006298">
    <property type="term" value="P:mismatch repair"/>
    <property type="evidence" value="ECO:0007669"/>
    <property type="project" value="TreeGrafter"/>
</dbReference>
<dbReference type="InterPro" id="IPR022659">
    <property type="entry name" value="Pr_cel_nuc_antig_CS"/>
</dbReference>
<evidence type="ECO:0000256" key="3">
    <source>
        <dbReference type="RuleBase" id="RU000641"/>
    </source>
</evidence>
<dbReference type="Gene3D" id="3.70.10.10">
    <property type="match status" value="1"/>
</dbReference>
<reference evidence="7 8" key="1">
    <citation type="journal article" date="2017" name="Mol. Biol. Evol.">
        <title>The 4-celled Tetrabaena socialis nuclear genome reveals the essential components for genetic control of cell number at the origin of multicellularity in the volvocine lineage.</title>
        <authorList>
            <person name="Featherston J."/>
            <person name="Arakaki Y."/>
            <person name="Hanschen E.R."/>
            <person name="Ferris P.J."/>
            <person name="Michod R.E."/>
            <person name="Olson B.J.S.C."/>
            <person name="Nozaki H."/>
            <person name="Durand P.M."/>
        </authorList>
    </citation>
    <scope>NUCLEOTIDE SEQUENCE [LARGE SCALE GENOMIC DNA]</scope>
    <source>
        <strain evidence="7 8">NIES-571</strain>
    </source>
</reference>
<keyword evidence="4" id="KW-0235">DNA replication</keyword>
<dbReference type="NCBIfam" id="TIGR00590">
    <property type="entry name" value="pcna"/>
    <property type="match status" value="1"/>
</dbReference>
<organism evidence="7 8">
    <name type="scientific">Tetrabaena socialis</name>
    <dbReference type="NCBI Taxonomy" id="47790"/>
    <lineage>
        <taxon>Eukaryota</taxon>
        <taxon>Viridiplantae</taxon>
        <taxon>Chlorophyta</taxon>
        <taxon>core chlorophytes</taxon>
        <taxon>Chlorophyceae</taxon>
        <taxon>CS clade</taxon>
        <taxon>Chlamydomonadales</taxon>
        <taxon>Tetrabaenaceae</taxon>
        <taxon>Tetrabaena</taxon>
    </lineage>
</organism>
<dbReference type="GO" id="GO:0006272">
    <property type="term" value="P:leading strand elongation"/>
    <property type="evidence" value="ECO:0007669"/>
    <property type="project" value="TreeGrafter"/>
</dbReference>
<dbReference type="GO" id="GO:0006275">
    <property type="term" value="P:regulation of DNA replication"/>
    <property type="evidence" value="ECO:0007669"/>
    <property type="project" value="InterPro"/>
</dbReference>
<dbReference type="AlphaFoldDB" id="A0A2J8AJ80"/>
<comment type="caution">
    <text evidence="7">The sequence shown here is derived from an EMBL/GenBank/DDBJ whole genome shotgun (WGS) entry which is preliminary data.</text>
</comment>
<dbReference type="PANTHER" id="PTHR11352">
    <property type="entry name" value="PROLIFERATING CELL NUCLEAR ANTIGEN"/>
    <property type="match status" value="1"/>
</dbReference>
<keyword evidence="2 4" id="KW-0238">DNA-binding</keyword>
<comment type="similarity">
    <text evidence="1 4">Belongs to the PCNA family.</text>
</comment>
<dbReference type="PROSITE" id="PS01251">
    <property type="entry name" value="PCNA_1"/>
    <property type="match status" value="1"/>
</dbReference>
<dbReference type="InterPro" id="IPR046938">
    <property type="entry name" value="DNA_clamp_sf"/>
</dbReference>
<dbReference type="PANTHER" id="PTHR11352:SF0">
    <property type="entry name" value="PROLIFERATING CELL NUCLEAR ANTIGEN"/>
    <property type="match status" value="1"/>
</dbReference>
<comment type="subcellular location">
    <subcellularLocation>
        <location evidence="3">Nucleus</location>
    </subcellularLocation>
</comment>
<keyword evidence="8" id="KW-1185">Reference proteome</keyword>
<evidence type="ECO:0000313" key="8">
    <source>
        <dbReference type="Proteomes" id="UP000236333"/>
    </source>
</evidence>
<dbReference type="GO" id="GO:0003677">
    <property type="term" value="F:DNA binding"/>
    <property type="evidence" value="ECO:0007669"/>
    <property type="project" value="UniProtKB-KW"/>
</dbReference>
<gene>
    <name evidence="7" type="ORF">TSOC_000534</name>
</gene>
<dbReference type="SUPFAM" id="SSF55979">
    <property type="entry name" value="DNA clamp"/>
    <property type="match status" value="2"/>
</dbReference>
<evidence type="ECO:0000256" key="4">
    <source>
        <dbReference type="RuleBase" id="RU003671"/>
    </source>
</evidence>
<dbReference type="Proteomes" id="UP000236333">
    <property type="component" value="Unassembled WGS sequence"/>
</dbReference>
<proteinExistence type="inferred from homology"/>
<evidence type="ECO:0000259" key="6">
    <source>
        <dbReference type="Pfam" id="PF02747"/>
    </source>
</evidence>